<comment type="caution">
    <text evidence="1">The sequence shown here is derived from an EMBL/GenBank/DDBJ whole genome shotgun (WGS) entry which is preliminary data.</text>
</comment>
<dbReference type="RefSeq" id="WP_096157647.1">
    <property type="nucleotide sequence ID" value="NZ_NRGX01000001.1"/>
</dbReference>
<evidence type="ECO:0000313" key="1">
    <source>
        <dbReference type="EMBL" id="PCC17910.1"/>
    </source>
</evidence>
<organism evidence="1 2">
    <name type="scientific">Brevibacterium aurantiacum</name>
    <dbReference type="NCBI Taxonomy" id="273384"/>
    <lineage>
        <taxon>Bacteria</taxon>
        <taxon>Bacillati</taxon>
        <taxon>Actinomycetota</taxon>
        <taxon>Actinomycetes</taxon>
        <taxon>Micrococcales</taxon>
        <taxon>Brevibacteriaceae</taxon>
        <taxon>Brevibacterium</taxon>
    </lineage>
</organism>
<dbReference type="Proteomes" id="UP000218377">
    <property type="component" value="Unassembled WGS sequence"/>
</dbReference>
<dbReference type="AlphaFoldDB" id="A0A2A3X2H0"/>
<accession>A0A2A3X2H0</accession>
<name>A0A2A3X2H0_BREAU</name>
<dbReference type="EMBL" id="NRGX01000001">
    <property type="protein sequence ID" value="PCC17910.1"/>
    <property type="molecule type" value="Genomic_DNA"/>
</dbReference>
<evidence type="ECO:0000313" key="2">
    <source>
        <dbReference type="Proteomes" id="UP000218377"/>
    </source>
</evidence>
<gene>
    <name evidence="1" type="ORF">CIK79_06135</name>
</gene>
<reference evidence="1 2" key="1">
    <citation type="journal article" date="2017" name="Elife">
        <title>Extensive horizontal gene transfer in cheese-associated bacteria.</title>
        <authorList>
            <person name="Bonham K.S."/>
            <person name="Wolfe B.E."/>
            <person name="Dutton R.J."/>
        </authorList>
    </citation>
    <scope>NUCLEOTIDE SEQUENCE [LARGE SCALE GENOMIC DNA]</scope>
    <source>
        <strain evidence="1 2">JB5</strain>
    </source>
</reference>
<protein>
    <submittedName>
        <fullName evidence="1">Uncharacterized protein</fullName>
    </submittedName>
</protein>
<proteinExistence type="predicted"/>
<sequence length="116" mass="13211">MRLTVAESKVCFWKLATVCQTPVVIAYRRTSPIGARLRTEEYCEDLRALVWRGNEDARVVLDALERLDVSEEDAVVQLDEVAVELEFFVRQRRMSRKVSAIEGGAKRLVDSLLPTT</sequence>